<organism evidence="1 2">
    <name type="scientific">Periconia digitata</name>
    <dbReference type="NCBI Taxonomy" id="1303443"/>
    <lineage>
        <taxon>Eukaryota</taxon>
        <taxon>Fungi</taxon>
        <taxon>Dikarya</taxon>
        <taxon>Ascomycota</taxon>
        <taxon>Pezizomycotina</taxon>
        <taxon>Dothideomycetes</taxon>
        <taxon>Pleosporomycetidae</taxon>
        <taxon>Pleosporales</taxon>
        <taxon>Massarineae</taxon>
        <taxon>Periconiaceae</taxon>
        <taxon>Periconia</taxon>
    </lineage>
</organism>
<evidence type="ECO:0000313" key="1">
    <source>
        <dbReference type="EMBL" id="CAI6336916.1"/>
    </source>
</evidence>
<dbReference type="Proteomes" id="UP001152607">
    <property type="component" value="Unassembled WGS sequence"/>
</dbReference>
<accession>A0A9W4UIQ2</accession>
<keyword evidence="2" id="KW-1185">Reference proteome</keyword>
<protein>
    <submittedName>
        <fullName evidence="1">Uncharacterized protein</fullName>
    </submittedName>
</protein>
<dbReference type="AlphaFoldDB" id="A0A9W4UIQ2"/>
<proteinExistence type="predicted"/>
<reference evidence="1" key="1">
    <citation type="submission" date="2023-01" db="EMBL/GenBank/DDBJ databases">
        <authorList>
            <person name="Van Ghelder C."/>
            <person name="Rancurel C."/>
        </authorList>
    </citation>
    <scope>NUCLEOTIDE SEQUENCE</scope>
    <source>
        <strain evidence="1">CNCM I-4278</strain>
    </source>
</reference>
<dbReference type="EMBL" id="CAOQHR010000007">
    <property type="protein sequence ID" value="CAI6336916.1"/>
    <property type="molecule type" value="Genomic_DNA"/>
</dbReference>
<name>A0A9W4UIQ2_9PLEO</name>
<sequence>MYQPISYAINFPAIFRLDVKYRDRVRPLSQYLQYIFYAAMYNANHLQLAPQRPENATKNANLLFNRWKNPQSLPRRPPMPSYKKIVFTSTQIETTPAPMKTTHACTLMTCLDTQMMRMRMRTVSLRKVGMKMMRTMKLKRKMVRTMTKSQT</sequence>
<evidence type="ECO:0000313" key="2">
    <source>
        <dbReference type="Proteomes" id="UP001152607"/>
    </source>
</evidence>
<comment type="caution">
    <text evidence="1">The sequence shown here is derived from an EMBL/GenBank/DDBJ whole genome shotgun (WGS) entry which is preliminary data.</text>
</comment>
<gene>
    <name evidence="1" type="ORF">PDIGIT_LOCUS10022</name>
</gene>